<protein>
    <submittedName>
        <fullName evidence="1">Uncharacterized protein</fullName>
    </submittedName>
</protein>
<dbReference type="AlphaFoldDB" id="A0A0U3SYB8"/>
<sequence>MLASVLDETRETDPGLVADYEAQLPLIRRRRTAWSDGLSQDEVAAVAVFPHRDRPEALVLFGRRVVDAARLTAAARTLARAS</sequence>
<dbReference type="PATRIC" id="fig|2041.4.peg.418"/>
<name>A0A0U3SYB8_9ACTN</name>
<dbReference type="STRING" id="2041.AERYTH_01950"/>
<reference evidence="1 2" key="1">
    <citation type="journal article" date="1991" name="Int. J. Syst. Bacteriol.">
        <title>Description of the erythromycin-producing bacterium Arthrobacter sp. strain NRRL B-3381 as Aeromicrobium erythreum gen. nov., sp. nov.</title>
        <authorList>
            <person name="Miller E.S."/>
            <person name="Woese C.R."/>
            <person name="Brenner S."/>
        </authorList>
    </citation>
    <scope>NUCLEOTIDE SEQUENCE [LARGE SCALE GENOMIC DNA]</scope>
    <source>
        <strain evidence="1 2">AR18</strain>
    </source>
</reference>
<organism evidence="1 2">
    <name type="scientific">Aeromicrobium erythreum</name>
    <dbReference type="NCBI Taxonomy" id="2041"/>
    <lineage>
        <taxon>Bacteria</taxon>
        <taxon>Bacillati</taxon>
        <taxon>Actinomycetota</taxon>
        <taxon>Actinomycetes</taxon>
        <taxon>Propionibacteriales</taxon>
        <taxon>Nocardioidaceae</taxon>
        <taxon>Aeromicrobium</taxon>
    </lineage>
</organism>
<proteinExistence type="predicted"/>
<evidence type="ECO:0000313" key="2">
    <source>
        <dbReference type="Proteomes" id="UP000067689"/>
    </source>
</evidence>
<keyword evidence="2" id="KW-1185">Reference proteome</keyword>
<dbReference type="KEGG" id="aer:AERYTH_01950"/>
<dbReference type="Proteomes" id="UP000067689">
    <property type="component" value="Chromosome"/>
</dbReference>
<evidence type="ECO:0000313" key="1">
    <source>
        <dbReference type="EMBL" id="ALX03546.1"/>
    </source>
</evidence>
<accession>A0A0U3SYB8</accession>
<gene>
    <name evidence="1" type="ORF">AERYTH_01950</name>
</gene>
<dbReference type="EMBL" id="CP011502">
    <property type="protein sequence ID" value="ALX03546.1"/>
    <property type="molecule type" value="Genomic_DNA"/>
</dbReference>